<feature type="region of interest" description="Disordered" evidence="1">
    <location>
        <begin position="176"/>
        <end position="195"/>
    </location>
</feature>
<feature type="compositionally biased region" description="Polar residues" evidence="1">
    <location>
        <begin position="269"/>
        <end position="285"/>
    </location>
</feature>
<feature type="compositionally biased region" description="Polar residues" evidence="1">
    <location>
        <begin position="376"/>
        <end position="392"/>
    </location>
</feature>
<feature type="domain" description="Plastocyanin-like" evidence="2">
    <location>
        <begin position="2"/>
        <end position="39"/>
    </location>
</feature>
<dbReference type="SUPFAM" id="SSF49503">
    <property type="entry name" value="Cupredoxins"/>
    <property type="match status" value="2"/>
</dbReference>
<evidence type="ECO:0000259" key="2">
    <source>
        <dbReference type="Pfam" id="PF00394"/>
    </source>
</evidence>
<dbReference type="InterPro" id="IPR001117">
    <property type="entry name" value="Cu-oxidase_2nd"/>
</dbReference>
<organism evidence="3 4">
    <name type="scientific">Tetrapyrgos nigripes</name>
    <dbReference type="NCBI Taxonomy" id="182062"/>
    <lineage>
        <taxon>Eukaryota</taxon>
        <taxon>Fungi</taxon>
        <taxon>Dikarya</taxon>
        <taxon>Basidiomycota</taxon>
        <taxon>Agaricomycotina</taxon>
        <taxon>Agaricomycetes</taxon>
        <taxon>Agaricomycetidae</taxon>
        <taxon>Agaricales</taxon>
        <taxon>Marasmiineae</taxon>
        <taxon>Marasmiaceae</taxon>
        <taxon>Tetrapyrgos</taxon>
    </lineage>
</organism>
<dbReference type="Proteomes" id="UP000559256">
    <property type="component" value="Unassembled WGS sequence"/>
</dbReference>
<evidence type="ECO:0000256" key="1">
    <source>
        <dbReference type="SAM" id="MobiDB-lite"/>
    </source>
</evidence>
<protein>
    <recommendedName>
        <fullName evidence="2">Plastocyanin-like domain-containing protein</fullName>
    </recommendedName>
</protein>
<reference evidence="3 4" key="1">
    <citation type="journal article" date="2020" name="ISME J.">
        <title>Uncovering the hidden diversity of litter-decomposition mechanisms in mushroom-forming fungi.</title>
        <authorList>
            <person name="Floudas D."/>
            <person name="Bentzer J."/>
            <person name="Ahren D."/>
            <person name="Johansson T."/>
            <person name="Persson P."/>
            <person name="Tunlid A."/>
        </authorList>
    </citation>
    <scope>NUCLEOTIDE SEQUENCE [LARGE SCALE GENOMIC DNA]</scope>
    <source>
        <strain evidence="3 4">CBS 291.85</strain>
    </source>
</reference>
<dbReference type="Gene3D" id="2.60.40.420">
    <property type="entry name" value="Cupredoxins - blue copper proteins"/>
    <property type="match status" value="2"/>
</dbReference>
<name>A0A8H5G8A3_9AGAR</name>
<dbReference type="Pfam" id="PF00394">
    <property type="entry name" value="Cu-oxidase"/>
    <property type="match status" value="1"/>
</dbReference>
<dbReference type="EMBL" id="JAACJM010000044">
    <property type="protein sequence ID" value="KAF5360169.1"/>
    <property type="molecule type" value="Genomic_DNA"/>
</dbReference>
<gene>
    <name evidence="3" type="ORF">D9758_011380</name>
</gene>
<sequence>MACDPNHVFSIDNHDMTVIETEGTNVEPVTVNAIQILAAGHLVFPAHTQATSQAHTQAHIQATIKLPSSYHQATVKLPSSYRQATIKLPSSYHQATVKLPSSYRQATIKLPLSDCQAIFSTHVANDCIRCLSTKSQSCVCDTFYSFRLYAIASFPESTEQHKMLAKFRQRLASFIDPQRKKPPNTSPDIQKAPSSVPGFTYNAPFPAYPWNPFQMPFANYMNPELMAHLGGAGPPQAFQNIPMVSAISVQPHSKSSVNALKPENATPDFLQTKNDNIGKSSNSEPCQEIDSARKRSHNVAFRDDNQFETPAKLARKQMPDVPLTGPCCDSQTVYLHFEDLKGGWDAWPQSNFAMDVTWDVFEDNNNLSVHWATNTVGSNGRQRQNSSINAENIENGAMTKRKRPHTGTHSAVITQIGKANGKCDCCAALEHVPCPNVAMIIKWAGGVGYFNGINDHNHPRLPHQLHPLRRGQKKFTELVQSNKNVGPSGLAAGNTVTGESVLAIDPVWENQDRVARDRKKILDGENPRLGDDFISQFIDFQSNHPGFIVSETMLGAVAVVSVQTPFMAEQVHEEGEVNGPFNGIVSDAAHGWWKMSSSVLIMSSVFCSFMLRWVPTLISYSNGSSASHYEYHFLALMESIARTMANKEITVVDEIFAQIVDFTNASSGLALPDGGSVFGFEEGIQSAILRYKGAPDEEPKTKQQKDLKLLTESMLHPLGSYGALGEPMPGGADMVLNLTLGFQLPTTFMINDVQFVSPSVPVLLQVLSRKTRAQELLLKGSVYGLPRYKTIEVRLFGNNAPSVPHPLDAKLSQPYLALDPSICYLPEYVYHASIIPGPKEPDINEMDHFICPVIKKFVMAWRPGLKVLQMADSKLESVVEAGIFLSINDLPAA</sequence>
<accession>A0A8H5G8A3</accession>
<dbReference type="AlphaFoldDB" id="A0A8H5G8A3"/>
<dbReference type="InterPro" id="IPR008972">
    <property type="entry name" value="Cupredoxin"/>
</dbReference>
<evidence type="ECO:0000313" key="3">
    <source>
        <dbReference type="EMBL" id="KAF5360169.1"/>
    </source>
</evidence>
<comment type="caution">
    <text evidence="3">The sequence shown here is derived from an EMBL/GenBank/DDBJ whole genome shotgun (WGS) entry which is preliminary data.</text>
</comment>
<dbReference type="OrthoDB" id="2624269at2759"/>
<feature type="region of interest" description="Disordered" evidence="1">
    <location>
        <begin position="376"/>
        <end position="407"/>
    </location>
</feature>
<feature type="region of interest" description="Disordered" evidence="1">
    <location>
        <begin position="265"/>
        <end position="286"/>
    </location>
</feature>
<keyword evidence="4" id="KW-1185">Reference proteome</keyword>
<evidence type="ECO:0000313" key="4">
    <source>
        <dbReference type="Proteomes" id="UP000559256"/>
    </source>
</evidence>
<dbReference type="GO" id="GO:0016491">
    <property type="term" value="F:oxidoreductase activity"/>
    <property type="evidence" value="ECO:0007669"/>
    <property type="project" value="UniProtKB-ARBA"/>
</dbReference>
<proteinExistence type="predicted"/>